<protein>
    <recommendedName>
        <fullName evidence="4">Phosphate-selective porin O and P</fullName>
    </recommendedName>
</protein>
<proteinExistence type="predicted"/>
<dbReference type="SUPFAM" id="SSF56935">
    <property type="entry name" value="Porins"/>
    <property type="match status" value="1"/>
</dbReference>
<evidence type="ECO:0000256" key="1">
    <source>
        <dbReference type="SAM" id="SignalP"/>
    </source>
</evidence>
<evidence type="ECO:0000313" key="2">
    <source>
        <dbReference type="EMBL" id="GAA4875353.1"/>
    </source>
</evidence>
<gene>
    <name evidence="2" type="ORF">GCM10023333_05780</name>
</gene>
<name>A0ABP9EDS1_9GAMM</name>
<sequence>MNKWIEWRMAGVKVSPAALLIAGMGLPAAAQTSMAALEAQLQRQQAELAALQDELAALRPSDGKQDSDQSVTALPATQSDMGFSFASYGSVAWHNAVIYHNTQDLTGERRDRADLERVVTEFGYRFDAHWSVEVEIEYEHGGTGAALEYDGFEEFGEFESEIEAGGEIIIEKAQIEYQPNPLFGVRAGRIHVPIGMTTALHKPTEYLTAQRHRSIESLIPAVWHETGVGVFGQWRSLHYQAQLVTGLNSEYFRSYGWVSTGHQRRFETVNADQLATVLRLDWGDIKQGSAVGVSYYVGDTSGNRHKTNKLDVDGRVQIWDLHAAFVEGPWTLRAQYLYGQLDDADAITLANKSTPGLDPGNFAQLGSESEAWFVEAGVDLAPWLGWSSPLIAFANIEHGDPLKQVESGSGTARFERDWLSAGFNYLPLAQLVFKAEFGRESVAQSNIPDSNFLSLSLGYQFEL</sequence>
<comment type="caution">
    <text evidence="2">The sequence shown here is derived from an EMBL/GenBank/DDBJ whole genome shotgun (WGS) entry which is preliminary data.</text>
</comment>
<evidence type="ECO:0000313" key="3">
    <source>
        <dbReference type="Proteomes" id="UP001499988"/>
    </source>
</evidence>
<dbReference type="InterPro" id="IPR023614">
    <property type="entry name" value="Porin_dom_sf"/>
</dbReference>
<feature type="signal peptide" evidence="1">
    <location>
        <begin position="1"/>
        <end position="35"/>
    </location>
</feature>
<reference evidence="3" key="1">
    <citation type="journal article" date="2019" name="Int. J. Syst. Evol. Microbiol.">
        <title>The Global Catalogue of Microorganisms (GCM) 10K type strain sequencing project: providing services to taxonomists for standard genome sequencing and annotation.</title>
        <authorList>
            <consortium name="The Broad Institute Genomics Platform"/>
            <consortium name="The Broad Institute Genome Sequencing Center for Infectious Disease"/>
            <person name="Wu L."/>
            <person name="Ma J."/>
        </authorList>
    </citation>
    <scope>NUCLEOTIDE SEQUENCE [LARGE SCALE GENOMIC DNA]</scope>
    <source>
        <strain evidence="3">JCM 18401</strain>
    </source>
</reference>
<evidence type="ECO:0008006" key="4">
    <source>
        <dbReference type="Google" id="ProtNLM"/>
    </source>
</evidence>
<organism evidence="2 3">
    <name type="scientific">Ferrimonas pelagia</name>
    <dbReference type="NCBI Taxonomy" id="1177826"/>
    <lineage>
        <taxon>Bacteria</taxon>
        <taxon>Pseudomonadati</taxon>
        <taxon>Pseudomonadota</taxon>
        <taxon>Gammaproteobacteria</taxon>
        <taxon>Alteromonadales</taxon>
        <taxon>Ferrimonadaceae</taxon>
        <taxon>Ferrimonas</taxon>
    </lineage>
</organism>
<dbReference type="Gene3D" id="2.40.160.10">
    <property type="entry name" value="Porin"/>
    <property type="match status" value="1"/>
</dbReference>
<keyword evidence="3" id="KW-1185">Reference proteome</keyword>
<keyword evidence="1" id="KW-0732">Signal</keyword>
<dbReference type="RefSeq" id="WP_345333225.1">
    <property type="nucleotide sequence ID" value="NZ_BAABJZ010000006.1"/>
</dbReference>
<dbReference type="Proteomes" id="UP001499988">
    <property type="component" value="Unassembled WGS sequence"/>
</dbReference>
<accession>A0ABP9EDS1</accession>
<feature type="chain" id="PRO_5046061201" description="Phosphate-selective porin O and P" evidence="1">
    <location>
        <begin position="36"/>
        <end position="463"/>
    </location>
</feature>
<dbReference type="EMBL" id="BAABJZ010000006">
    <property type="protein sequence ID" value="GAA4875353.1"/>
    <property type="molecule type" value="Genomic_DNA"/>
</dbReference>